<gene>
    <name evidence="2" type="ORF">BD626DRAFT_570473</name>
</gene>
<name>A0A550CAD0_9AGAR</name>
<feature type="compositionally biased region" description="Pro residues" evidence="1">
    <location>
        <begin position="544"/>
        <end position="554"/>
    </location>
</feature>
<feature type="region of interest" description="Disordered" evidence="1">
    <location>
        <begin position="1026"/>
        <end position="1088"/>
    </location>
</feature>
<feature type="compositionally biased region" description="Polar residues" evidence="1">
    <location>
        <begin position="980"/>
        <end position="993"/>
    </location>
</feature>
<accession>A0A550CAD0</accession>
<feature type="region of interest" description="Disordered" evidence="1">
    <location>
        <begin position="772"/>
        <end position="791"/>
    </location>
</feature>
<feature type="compositionally biased region" description="Low complexity" evidence="1">
    <location>
        <begin position="439"/>
        <end position="448"/>
    </location>
</feature>
<evidence type="ECO:0000256" key="1">
    <source>
        <dbReference type="SAM" id="MobiDB-lite"/>
    </source>
</evidence>
<organism evidence="2 3">
    <name type="scientific">Schizophyllum amplum</name>
    <dbReference type="NCBI Taxonomy" id="97359"/>
    <lineage>
        <taxon>Eukaryota</taxon>
        <taxon>Fungi</taxon>
        <taxon>Dikarya</taxon>
        <taxon>Basidiomycota</taxon>
        <taxon>Agaricomycotina</taxon>
        <taxon>Agaricomycetes</taxon>
        <taxon>Agaricomycetidae</taxon>
        <taxon>Agaricales</taxon>
        <taxon>Schizophyllaceae</taxon>
        <taxon>Schizophyllum</taxon>
    </lineage>
</organism>
<feature type="compositionally biased region" description="Basic residues" evidence="1">
    <location>
        <begin position="453"/>
        <end position="468"/>
    </location>
</feature>
<protein>
    <submittedName>
        <fullName evidence="2">Uncharacterized protein</fullName>
    </submittedName>
</protein>
<dbReference type="OrthoDB" id="3270368at2759"/>
<feature type="compositionally biased region" description="Polar residues" evidence="1">
    <location>
        <begin position="877"/>
        <end position="891"/>
    </location>
</feature>
<keyword evidence="3" id="KW-1185">Reference proteome</keyword>
<feature type="compositionally biased region" description="Polar residues" evidence="1">
    <location>
        <begin position="755"/>
        <end position="765"/>
    </location>
</feature>
<evidence type="ECO:0000313" key="3">
    <source>
        <dbReference type="Proteomes" id="UP000320762"/>
    </source>
</evidence>
<feature type="region of interest" description="Disordered" evidence="1">
    <location>
        <begin position="834"/>
        <end position="1005"/>
    </location>
</feature>
<feature type="compositionally biased region" description="Low complexity" evidence="1">
    <location>
        <begin position="850"/>
        <end position="869"/>
    </location>
</feature>
<feature type="compositionally biased region" description="Polar residues" evidence="1">
    <location>
        <begin position="601"/>
        <end position="612"/>
    </location>
</feature>
<dbReference type="Proteomes" id="UP000320762">
    <property type="component" value="Unassembled WGS sequence"/>
</dbReference>
<sequence>MSNDIKSAVLALQKATKRQRKKDILAGIESIQATVPLLSLSNPSDSSLRKLAECLRAPLLPLYADHTECMLKYCRAVLIHISETNINAFTGPGKDDLRSSWEPVLDSLVNGVIDFLESNSKKAEEIKSFIGDVLYSALCHFYLPKDENDIVCSGPSLLSAVYMLMSDAAIKHSDNRRRLRSPDLLGPKRIGWMLSQTKEFVVVEHLLEVFATALPSSNDQGGATRLRFIQDVFDPALFRCHADVINILANMRSADWSETSPHIMAALAEGSLTYPQPFDVSGFLVGSSSEKLDNGRLYVDDKGLYANVEQDDAFDHLTASYRTVIGIHITNQDIGHGVHVSLHSPPLLGKELYPSAGAKGELALTFRVKARDVDRFKRALKARGLASKILTGDKKVSTAEVIVEFDKDPDEPVASTQSKVKRVEEVWNSSSAGAAVIEPTSPLLDTPDSPSPRRPKSTRPKPKPKPRRAGQDEPGTDSDPFIISRKRQHVPDSDNQGESRVDSRREKRSRKNANASIEDKSAEPAPSRQEAAQRVALKDKKRPPPNSDPHPPGAPDEQEPPSKRARVSAKEDPPKNKLRDLFDARPNARPARVAKRYGKTGRTSSPRTATTHRSSDFDAIPGTETAKAKKVQDKVVKQPKTAQEGSAKDARKGKLEKKTDVKKKPKASTTKSDPPSAIPDQKSDDIEEPTESRTSARVKKGEALGLGQQGVAKQTERNKRIPKTRDLKGAKATTSTPGPTSKKAHTAPWDELKTPKNSKGNSKTSRLLAAMDDDTTSPIFGGDFDEPLTPLEESDTEYRDFVQDLLPITSDEPPAADEPPAVDEINAVNDAPAHIDLTTNSPLPDKIGKTATSAAAARRSSGPTASAATEPAGRPSAASSTKTVQEKTAFSSVVKERTQSRTTANGSVSKPRAASHVKPSFALAHDTTSSDSHARGSPPARTSNNPTQGNGEPDLSTRVSRVREVTVHAMPPPKVPLRSTLLQNDTTAISTPHLQERRTSGTTLVGGDSAQALQSLLCPSGIASEARRAPEFDRPKSNLKSADWPATPSPPEILQRQLSRSSKAPAHAARRVQDTSYSHESPSKKKELRHVHYPGKIYETVGAAKVRSYKDIEDIIEVMNEIHDVIIDKVSGRFVGVKKGVRAGQHSMLKDAAEGFRDMDRENIEHYNAVLRLEEEYATYCRMSIDGWASLRQVGDDLKKSIDEVVQRHDRGSLARKFPASLVPALPKSLQASAS</sequence>
<evidence type="ECO:0000313" key="2">
    <source>
        <dbReference type="EMBL" id="TRM61762.1"/>
    </source>
</evidence>
<comment type="caution">
    <text evidence="2">The sequence shown here is derived from an EMBL/GenBank/DDBJ whole genome shotgun (WGS) entry which is preliminary data.</text>
</comment>
<feature type="region of interest" description="Disordered" evidence="1">
    <location>
        <begin position="410"/>
        <end position="767"/>
    </location>
</feature>
<proteinExistence type="predicted"/>
<reference evidence="2 3" key="1">
    <citation type="journal article" date="2019" name="New Phytol.">
        <title>Comparative genomics reveals unique wood-decay strategies and fruiting body development in the Schizophyllaceae.</title>
        <authorList>
            <person name="Almasi E."/>
            <person name="Sahu N."/>
            <person name="Krizsan K."/>
            <person name="Balint B."/>
            <person name="Kovacs G.M."/>
            <person name="Kiss B."/>
            <person name="Cseklye J."/>
            <person name="Drula E."/>
            <person name="Henrissat B."/>
            <person name="Nagy I."/>
            <person name="Chovatia M."/>
            <person name="Adam C."/>
            <person name="LaButti K."/>
            <person name="Lipzen A."/>
            <person name="Riley R."/>
            <person name="Grigoriev I.V."/>
            <person name="Nagy L.G."/>
        </authorList>
    </citation>
    <scope>NUCLEOTIDE SEQUENCE [LARGE SCALE GENOMIC DNA]</scope>
    <source>
        <strain evidence="2 3">NL-1724</strain>
    </source>
</reference>
<feature type="compositionally biased region" description="Basic and acidic residues" evidence="1">
    <location>
        <begin position="489"/>
        <end position="505"/>
    </location>
</feature>
<feature type="compositionally biased region" description="Basic and acidic residues" evidence="1">
    <location>
        <begin position="646"/>
        <end position="659"/>
    </location>
</feature>
<feature type="compositionally biased region" description="Basic and acidic residues" evidence="1">
    <location>
        <begin position="1026"/>
        <end position="1036"/>
    </location>
</feature>
<feature type="compositionally biased region" description="Basic and acidic residues" evidence="1">
    <location>
        <begin position="568"/>
        <end position="583"/>
    </location>
</feature>
<feature type="compositionally biased region" description="Basic and acidic residues" evidence="1">
    <location>
        <begin position="714"/>
        <end position="729"/>
    </location>
</feature>
<dbReference type="EMBL" id="VDMD01000015">
    <property type="protein sequence ID" value="TRM61762.1"/>
    <property type="molecule type" value="Genomic_DNA"/>
</dbReference>
<feature type="compositionally biased region" description="Polar residues" evidence="1">
    <location>
        <begin position="940"/>
        <end position="950"/>
    </location>
</feature>
<dbReference type="STRING" id="97359.A0A550CAD0"/>
<dbReference type="AlphaFoldDB" id="A0A550CAD0"/>
<feature type="compositionally biased region" description="Basic and acidic residues" evidence="1">
    <location>
        <begin position="626"/>
        <end position="636"/>
    </location>
</feature>